<reference evidence="8 9" key="1">
    <citation type="submission" date="2013-04" db="EMBL/GenBank/DDBJ databases">
        <title>The Genome Sequence of Sutterella wadsworthensis HGA0223.</title>
        <authorList>
            <consortium name="The Broad Institute Genomics Platform"/>
            <person name="Earl A."/>
            <person name="Ward D."/>
            <person name="Feldgarden M."/>
            <person name="Gevers D."/>
            <person name="Schmidt T.M."/>
            <person name="Dover J."/>
            <person name="Dai D."/>
            <person name="Walker B."/>
            <person name="Young S."/>
            <person name="Zeng Q."/>
            <person name="Gargeya S."/>
            <person name="Fitzgerald M."/>
            <person name="Haas B."/>
            <person name="Abouelleil A."/>
            <person name="Allen A.W."/>
            <person name="Alvarado L."/>
            <person name="Arachchi H.M."/>
            <person name="Berlin A.M."/>
            <person name="Chapman S.B."/>
            <person name="Gainer-Dewar J."/>
            <person name="Goldberg J."/>
            <person name="Griggs A."/>
            <person name="Gujja S."/>
            <person name="Hansen M."/>
            <person name="Howarth C."/>
            <person name="Imamovic A."/>
            <person name="Ireland A."/>
            <person name="Larimer J."/>
            <person name="McCowan C."/>
            <person name="Murphy C."/>
            <person name="Pearson M."/>
            <person name="Poon T.W."/>
            <person name="Priest M."/>
            <person name="Roberts A."/>
            <person name="Saif S."/>
            <person name="Shea T."/>
            <person name="Sisk P."/>
            <person name="Sykes S."/>
            <person name="Wortman J."/>
            <person name="Nusbaum C."/>
            <person name="Birren B."/>
        </authorList>
    </citation>
    <scope>NUCLEOTIDE SEQUENCE [LARGE SCALE GENOMIC DNA]</scope>
    <source>
        <strain evidence="8 9">HGA0223</strain>
    </source>
</reference>
<keyword evidence="4 6" id="KW-1133">Transmembrane helix</keyword>
<dbReference type="InterPro" id="IPR013525">
    <property type="entry name" value="ABC2_TM"/>
</dbReference>
<feature type="transmembrane region" description="Helical" evidence="6">
    <location>
        <begin position="269"/>
        <end position="291"/>
    </location>
</feature>
<dbReference type="eggNOG" id="COG0842">
    <property type="taxonomic scope" value="Bacteria"/>
</dbReference>
<feature type="domain" description="ABC-2 type transporter transmembrane" evidence="7">
    <location>
        <begin position="436"/>
        <end position="788"/>
    </location>
</feature>
<dbReference type="GO" id="GO:0140359">
    <property type="term" value="F:ABC-type transporter activity"/>
    <property type="evidence" value="ECO:0007669"/>
    <property type="project" value="InterPro"/>
</dbReference>
<keyword evidence="9" id="KW-1185">Reference proteome</keyword>
<dbReference type="AlphaFoldDB" id="S3BB10"/>
<feature type="transmembrane region" description="Helical" evidence="6">
    <location>
        <begin position="683"/>
        <end position="705"/>
    </location>
</feature>
<keyword evidence="5 6" id="KW-0472">Membrane</keyword>
<feature type="transmembrane region" description="Helical" evidence="6">
    <location>
        <begin position="233"/>
        <end position="263"/>
    </location>
</feature>
<feature type="domain" description="ABC-2 type transporter transmembrane" evidence="7">
    <location>
        <begin position="27"/>
        <end position="375"/>
    </location>
</feature>
<feature type="transmembrane region" description="Helical" evidence="6">
    <location>
        <begin position="435"/>
        <end position="453"/>
    </location>
</feature>
<comment type="subcellular location">
    <subcellularLocation>
        <location evidence="1">Cell membrane</location>
        <topology evidence="1">Multi-pass membrane protein</topology>
    </subcellularLocation>
</comment>
<dbReference type="Pfam" id="PF12698">
    <property type="entry name" value="ABC2_membrane_3"/>
    <property type="match status" value="2"/>
</dbReference>
<dbReference type="STRING" id="1203554.HMPREF1476_01537"/>
<dbReference type="GO" id="GO:0005886">
    <property type="term" value="C:plasma membrane"/>
    <property type="evidence" value="ECO:0007669"/>
    <property type="project" value="UniProtKB-SubCell"/>
</dbReference>
<evidence type="ECO:0000256" key="4">
    <source>
        <dbReference type="ARBA" id="ARBA00022989"/>
    </source>
</evidence>
<evidence type="ECO:0000313" key="9">
    <source>
        <dbReference type="Proteomes" id="UP000014400"/>
    </source>
</evidence>
<keyword evidence="3 6" id="KW-0812">Transmembrane</keyword>
<feature type="transmembrane region" description="Helical" evidence="6">
    <location>
        <begin position="186"/>
        <end position="212"/>
    </location>
</feature>
<keyword evidence="2" id="KW-1003">Cell membrane</keyword>
<dbReference type="HOGENOM" id="CLU_349473_0_0_4"/>
<dbReference type="PANTHER" id="PTHR30294">
    <property type="entry name" value="MEMBRANE COMPONENT OF ABC TRANSPORTER YHHJ-RELATED"/>
    <property type="match status" value="1"/>
</dbReference>
<feature type="transmembrane region" description="Helical" evidence="6">
    <location>
        <begin position="647"/>
        <end position="663"/>
    </location>
</feature>
<evidence type="ECO:0000256" key="5">
    <source>
        <dbReference type="ARBA" id="ARBA00023136"/>
    </source>
</evidence>
<dbReference type="RefSeq" id="WP_016474736.1">
    <property type="nucleotide sequence ID" value="NZ_KE150480.1"/>
</dbReference>
<evidence type="ECO:0000256" key="1">
    <source>
        <dbReference type="ARBA" id="ARBA00004651"/>
    </source>
</evidence>
<evidence type="ECO:0000313" key="8">
    <source>
        <dbReference type="EMBL" id="EPD98498.1"/>
    </source>
</evidence>
<evidence type="ECO:0000256" key="2">
    <source>
        <dbReference type="ARBA" id="ARBA00022475"/>
    </source>
</evidence>
<feature type="transmembrane region" description="Helical" evidence="6">
    <location>
        <begin position="362"/>
        <end position="380"/>
    </location>
</feature>
<name>S3BB10_9BURK</name>
<dbReference type="Gene3D" id="3.40.1710.10">
    <property type="entry name" value="abc type-2 transporter like domain"/>
    <property type="match status" value="2"/>
</dbReference>
<feature type="transmembrane region" description="Helical" evidence="6">
    <location>
        <begin position="608"/>
        <end position="627"/>
    </location>
</feature>
<evidence type="ECO:0000259" key="7">
    <source>
        <dbReference type="Pfam" id="PF12698"/>
    </source>
</evidence>
<dbReference type="EMBL" id="ATCF01000022">
    <property type="protein sequence ID" value="EPD98498.1"/>
    <property type="molecule type" value="Genomic_DNA"/>
</dbReference>
<dbReference type="InterPro" id="IPR051449">
    <property type="entry name" value="ABC-2_transporter_component"/>
</dbReference>
<gene>
    <name evidence="8" type="ORF">HMPREF1476_01537</name>
</gene>
<dbReference type="PATRIC" id="fig|1203554.3.peg.1615"/>
<evidence type="ECO:0000256" key="6">
    <source>
        <dbReference type="SAM" id="Phobius"/>
    </source>
</evidence>
<comment type="caution">
    <text evidence="8">The sequence shown here is derived from an EMBL/GenBank/DDBJ whole genome shotgun (WGS) entry which is preliminary data.</text>
</comment>
<proteinExistence type="predicted"/>
<sequence>MTAWFRHVAAAAQLEIQQVLTHPVEWLTAILTPLFWCAVLWFAFNAGTLSELPVALVDLDQSAASRSVVQALDALPSIKLERFENSLSADRALKNSKVFAVVTIPQDFETDRRRGAGAPVSIDLNKSWYAVGTLLEVDFKTALSTLAIGHAAVNATTQGGTFAENSRHLRITTPDVYFLGNPAFNFVAYLLPTFIPGVLALGALLAFISMLSREWRAGGIRRFMKLTQGSGSAVLAGKLLPWVIVFCTASSVWVAAFAGAAGWGAEGPIIFWLTASWLLILAMAGLAALVVSIAPTWVIALSAGICLIAPTFPFTGFSFPLDSMTPGAQLFGSLLPLTHYLQAQAQIWVLGSPLSAIAQTQLTLAAFPIILFAAAGPLFARRMRRLKKTEQMSSNLTAALEKSLEAHPAASGQRTGFWKSFALTVRSAFLSRDTIAIFGGAVAFYLVFYGWPYSTQQIENVPVEIVDLDGSSASRRLIEAIDAAPAAAILSVSSDPGPAMETFRSKGQTVVVTIPHGYAEHLARGENTTLHILGSAAYPVKTRAIQAAVSAAAADAELKIDQASSQTPGIPPASLLASANTAPQMQFQYRFNEISGYGNYTVPAVGPIILQAVMLMGIGMSLGGWLWRHPRRKFVCDAVDRPWNEGLGIAFGLWMIAFGWFLYMEGFGFWFGQYGAMATPWGVILTGACYAAAVVGFGFMIVTLIRSNCWTAPVTVVMSAPALFISGAVWPTANLHPAVAALAELIPSTHAIRASVAAAQDGALFADILPHCLFLLVLSVVYGLFGLLNLKVIPENPRELAANDVV</sequence>
<dbReference type="Proteomes" id="UP000014400">
    <property type="component" value="Unassembled WGS sequence"/>
</dbReference>
<feature type="transmembrane region" description="Helical" evidence="6">
    <location>
        <begin position="298"/>
        <end position="319"/>
    </location>
</feature>
<protein>
    <recommendedName>
        <fullName evidence="7">ABC-2 type transporter transmembrane domain-containing protein</fullName>
    </recommendedName>
</protein>
<dbReference type="PANTHER" id="PTHR30294:SF29">
    <property type="entry name" value="MULTIDRUG ABC TRANSPORTER PERMEASE YBHS-RELATED"/>
    <property type="match status" value="1"/>
</dbReference>
<evidence type="ECO:0000256" key="3">
    <source>
        <dbReference type="ARBA" id="ARBA00022692"/>
    </source>
</evidence>
<feature type="transmembrane region" description="Helical" evidence="6">
    <location>
        <begin position="768"/>
        <end position="788"/>
    </location>
</feature>
<organism evidence="8 9">
    <name type="scientific">Sutterella wadsworthensis HGA0223</name>
    <dbReference type="NCBI Taxonomy" id="1203554"/>
    <lineage>
        <taxon>Bacteria</taxon>
        <taxon>Pseudomonadati</taxon>
        <taxon>Pseudomonadota</taxon>
        <taxon>Betaproteobacteria</taxon>
        <taxon>Burkholderiales</taxon>
        <taxon>Sutterellaceae</taxon>
        <taxon>Sutterella</taxon>
    </lineage>
</organism>
<accession>S3BB10</accession>
<feature type="transmembrane region" description="Helical" evidence="6">
    <location>
        <begin position="712"/>
        <end position="730"/>
    </location>
</feature>